<name>A0A8J4YWE6_CHIOP</name>
<feature type="compositionally biased region" description="Low complexity" evidence="1">
    <location>
        <begin position="102"/>
        <end position="117"/>
    </location>
</feature>
<dbReference type="Proteomes" id="UP000770661">
    <property type="component" value="Unassembled WGS sequence"/>
</dbReference>
<accession>A0A8J4YWE6</accession>
<proteinExistence type="predicted"/>
<reference evidence="2" key="1">
    <citation type="submission" date="2020-07" db="EMBL/GenBank/DDBJ databases">
        <title>The High-quality genome of the commercially important snow crab, Chionoecetes opilio.</title>
        <authorList>
            <person name="Jeong J.-H."/>
            <person name="Ryu S."/>
        </authorList>
    </citation>
    <scope>NUCLEOTIDE SEQUENCE</scope>
    <source>
        <strain evidence="2">MADBK_172401_WGS</strain>
        <tissue evidence="2">Digestive gland</tissue>
    </source>
</reference>
<evidence type="ECO:0000313" key="3">
    <source>
        <dbReference type="Proteomes" id="UP000770661"/>
    </source>
</evidence>
<comment type="caution">
    <text evidence="2">The sequence shown here is derived from an EMBL/GenBank/DDBJ whole genome shotgun (WGS) entry which is preliminary data.</text>
</comment>
<evidence type="ECO:0000313" key="2">
    <source>
        <dbReference type="EMBL" id="KAG0729816.1"/>
    </source>
</evidence>
<protein>
    <submittedName>
        <fullName evidence="2">Uncharacterized protein</fullName>
    </submittedName>
</protein>
<keyword evidence="3" id="KW-1185">Reference proteome</keyword>
<sequence>MANAGGGRPQIGRQGVAVFAAPVGYGFETGLKTGSGQGPVLIERSSRDRSKVACRHHVSSSSPRKGPRGLSQHPTSRAANPLSKDFPGQVGLIDQDQHEIMPQTTPRRPSGTPGTTPMRDSSSPVAVQPRDAIAVRSSRHRARRERPQGFDSGGLGSPSSALKKAKLISL</sequence>
<dbReference type="AlphaFoldDB" id="A0A8J4YWE6"/>
<feature type="region of interest" description="Disordered" evidence="1">
    <location>
        <begin position="27"/>
        <end position="170"/>
    </location>
</feature>
<dbReference type="EMBL" id="JACEEZ010000797">
    <property type="protein sequence ID" value="KAG0729816.1"/>
    <property type="molecule type" value="Genomic_DNA"/>
</dbReference>
<organism evidence="2 3">
    <name type="scientific">Chionoecetes opilio</name>
    <name type="common">Atlantic snow crab</name>
    <name type="synonym">Cancer opilio</name>
    <dbReference type="NCBI Taxonomy" id="41210"/>
    <lineage>
        <taxon>Eukaryota</taxon>
        <taxon>Metazoa</taxon>
        <taxon>Ecdysozoa</taxon>
        <taxon>Arthropoda</taxon>
        <taxon>Crustacea</taxon>
        <taxon>Multicrustacea</taxon>
        <taxon>Malacostraca</taxon>
        <taxon>Eumalacostraca</taxon>
        <taxon>Eucarida</taxon>
        <taxon>Decapoda</taxon>
        <taxon>Pleocyemata</taxon>
        <taxon>Brachyura</taxon>
        <taxon>Eubrachyura</taxon>
        <taxon>Majoidea</taxon>
        <taxon>Majidae</taxon>
        <taxon>Chionoecetes</taxon>
    </lineage>
</organism>
<gene>
    <name evidence="2" type="ORF">GWK47_029565</name>
</gene>
<evidence type="ECO:0000256" key="1">
    <source>
        <dbReference type="SAM" id="MobiDB-lite"/>
    </source>
</evidence>